<organism evidence="1 2">
    <name type="scientific">Acanthamoeba castellanii (strain ATCC 30010 / Neff)</name>
    <dbReference type="NCBI Taxonomy" id="1257118"/>
    <lineage>
        <taxon>Eukaryota</taxon>
        <taxon>Amoebozoa</taxon>
        <taxon>Discosea</taxon>
        <taxon>Longamoebia</taxon>
        <taxon>Centramoebida</taxon>
        <taxon>Acanthamoebidae</taxon>
        <taxon>Acanthamoeba</taxon>
    </lineage>
</organism>
<dbReference type="GO" id="GO:0031146">
    <property type="term" value="P:SCF-dependent proteasomal ubiquitin-dependent protein catabolic process"/>
    <property type="evidence" value="ECO:0007669"/>
    <property type="project" value="TreeGrafter"/>
</dbReference>
<dbReference type="Gene3D" id="3.80.10.10">
    <property type="entry name" value="Ribonuclease Inhibitor"/>
    <property type="match status" value="1"/>
</dbReference>
<dbReference type="Proteomes" id="UP000011083">
    <property type="component" value="Unassembled WGS sequence"/>
</dbReference>
<evidence type="ECO:0000313" key="2">
    <source>
        <dbReference type="Proteomes" id="UP000011083"/>
    </source>
</evidence>
<name>L8GUM5_ACACF</name>
<dbReference type="AlphaFoldDB" id="L8GUM5"/>
<dbReference type="InterPro" id="IPR032675">
    <property type="entry name" value="LRR_dom_sf"/>
</dbReference>
<dbReference type="GeneID" id="14916468"/>
<evidence type="ECO:0008006" key="3">
    <source>
        <dbReference type="Google" id="ProtNLM"/>
    </source>
</evidence>
<proteinExistence type="predicted"/>
<dbReference type="RefSeq" id="XP_004337819.1">
    <property type="nucleotide sequence ID" value="XM_004337771.1"/>
</dbReference>
<dbReference type="KEGG" id="acan:ACA1_078910"/>
<sequence>MGIDVFMFCPTCCAFLPLSWRDPGLTDCDVEGEQDWGDGAFSVSAEDVVAHFLTHTDFFPPAPTSPYEEGLRRLVQQFTIDHAHEEGKVFFTSSYGIYMWEPGEDYQQADWWRYEAVVVSDPELPNERKQMPATAWTFLPSHIVKHLGYASFDEALNYFLHERSMAAPREARELPYFRQFYEAVVRWRAEPVAGGLRPAVAPPLVSLVDHCVEAVRTCRPEQLSALNAAAQLPDHLARRIWHALAQTSDAEIERLPDQDFDSIALARYLNLAHMFARSLAQLEVTPTVLDLLCNDEVLNTLIIRMVARPDCALDQALEVSLAGNDWEQDSTESTWAPSLCALRSLTMVLVRCLRPQMTRWRLVGCGALTDDFLLPLAAIDAGPFWEDLIDPDGEDPRAGGLRRARLNPEDQALVKALVKEAADVIDLNGPYALEELDVSDCHRLTDAATHHLHRLFPRLAHLHLNDLTFLPFQSVPSTAALRLECLVELNMAAAYYEHPQKRDEAYFARLAAICPRLEALNVAFWDLTDADLAQIAAHFPRLWRLNVIRSPRLTTQAGLAALAALGLDEVNVGGCTGLTALTGLEAVRCVKAVGATGLGKAPLFAPAATEVAVAELDLTGVRDLNEAGFLEVLARATALQRINVNQCFCVAKETLVQADKDHPHLHIVSGGSY</sequence>
<accession>L8GUM5</accession>
<protein>
    <recommendedName>
        <fullName evidence="3">Leucine rich repeat domain containing protein</fullName>
    </recommendedName>
</protein>
<dbReference type="SUPFAM" id="SSF52047">
    <property type="entry name" value="RNI-like"/>
    <property type="match status" value="1"/>
</dbReference>
<keyword evidence="2" id="KW-1185">Reference proteome</keyword>
<evidence type="ECO:0000313" key="1">
    <source>
        <dbReference type="EMBL" id="ELR15806.1"/>
    </source>
</evidence>
<dbReference type="EMBL" id="KB008022">
    <property type="protein sequence ID" value="ELR15806.1"/>
    <property type="molecule type" value="Genomic_DNA"/>
</dbReference>
<dbReference type="VEuPathDB" id="AmoebaDB:ACA1_078910"/>
<reference evidence="1 2" key="1">
    <citation type="journal article" date="2013" name="Genome Biol.">
        <title>Genome of Acanthamoeba castellanii highlights extensive lateral gene transfer and early evolution of tyrosine kinase signaling.</title>
        <authorList>
            <person name="Clarke M."/>
            <person name="Lohan A.J."/>
            <person name="Liu B."/>
            <person name="Lagkouvardos I."/>
            <person name="Roy S."/>
            <person name="Zafar N."/>
            <person name="Bertelli C."/>
            <person name="Schilde C."/>
            <person name="Kianianmomeni A."/>
            <person name="Burglin T.R."/>
            <person name="Frech C."/>
            <person name="Turcotte B."/>
            <person name="Kopec K.O."/>
            <person name="Synnott J.M."/>
            <person name="Choo C."/>
            <person name="Paponov I."/>
            <person name="Finkler A."/>
            <person name="Soon Heng Tan C."/>
            <person name="Hutchins A.P."/>
            <person name="Weinmeier T."/>
            <person name="Rattei T."/>
            <person name="Chu J.S."/>
            <person name="Gimenez G."/>
            <person name="Irimia M."/>
            <person name="Rigden D.J."/>
            <person name="Fitzpatrick D.A."/>
            <person name="Lorenzo-Morales J."/>
            <person name="Bateman A."/>
            <person name="Chiu C.H."/>
            <person name="Tang P."/>
            <person name="Hegemann P."/>
            <person name="Fromm H."/>
            <person name="Raoult D."/>
            <person name="Greub G."/>
            <person name="Miranda-Saavedra D."/>
            <person name="Chen N."/>
            <person name="Nash P."/>
            <person name="Ginger M.L."/>
            <person name="Horn M."/>
            <person name="Schaap P."/>
            <person name="Caler L."/>
            <person name="Loftus B."/>
        </authorList>
    </citation>
    <scope>NUCLEOTIDE SEQUENCE [LARGE SCALE GENOMIC DNA]</scope>
    <source>
        <strain evidence="1 2">Neff</strain>
    </source>
</reference>
<dbReference type="GO" id="GO:0019005">
    <property type="term" value="C:SCF ubiquitin ligase complex"/>
    <property type="evidence" value="ECO:0007669"/>
    <property type="project" value="TreeGrafter"/>
</dbReference>
<dbReference type="OrthoDB" id="550575at2759"/>
<gene>
    <name evidence="1" type="ORF">ACA1_078910</name>
</gene>
<dbReference type="STRING" id="1257118.L8GUM5"/>
<dbReference type="PANTHER" id="PTHR13318:SF190">
    <property type="entry name" value="PARTNER OF PAIRED, ISOFORM B"/>
    <property type="match status" value="1"/>
</dbReference>
<dbReference type="PANTHER" id="PTHR13318">
    <property type="entry name" value="PARTNER OF PAIRED, ISOFORM B-RELATED"/>
    <property type="match status" value="1"/>
</dbReference>